<dbReference type="EMBL" id="JBHTAC010000001">
    <property type="protein sequence ID" value="MFC7240913.1"/>
    <property type="molecule type" value="Genomic_DNA"/>
</dbReference>
<evidence type="ECO:0000259" key="4">
    <source>
        <dbReference type="Pfam" id="PF01212"/>
    </source>
</evidence>
<dbReference type="PANTHER" id="PTHR48097">
    <property type="entry name" value="L-THREONINE ALDOLASE-RELATED"/>
    <property type="match status" value="1"/>
</dbReference>
<name>A0ABW2GRE2_9ACTN</name>
<comment type="caution">
    <text evidence="5">The sequence shown here is derived from an EMBL/GenBank/DDBJ whole genome shotgun (WGS) entry which is preliminary data.</text>
</comment>
<dbReference type="InterPro" id="IPR015421">
    <property type="entry name" value="PyrdxlP-dep_Trfase_major"/>
</dbReference>
<dbReference type="InterPro" id="IPR015422">
    <property type="entry name" value="PyrdxlP-dep_Trfase_small"/>
</dbReference>
<evidence type="ECO:0000256" key="3">
    <source>
        <dbReference type="ARBA" id="ARBA00022898"/>
    </source>
</evidence>
<organism evidence="5 6">
    <name type="scientific">Catellatospora aurea</name>
    <dbReference type="NCBI Taxonomy" id="1337874"/>
    <lineage>
        <taxon>Bacteria</taxon>
        <taxon>Bacillati</taxon>
        <taxon>Actinomycetota</taxon>
        <taxon>Actinomycetes</taxon>
        <taxon>Micromonosporales</taxon>
        <taxon>Micromonosporaceae</taxon>
        <taxon>Catellatospora</taxon>
    </lineage>
</organism>
<evidence type="ECO:0000256" key="1">
    <source>
        <dbReference type="ARBA" id="ARBA00001933"/>
    </source>
</evidence>
<dbReference type="Pfam" id="PF01212">
    <property type="entry name" value="Beta_elim_lyase"/>
    <property type="match status" value="1"/>
</dbReference>
<evidence type="ECO:0000256" key="2">
    <source>
        <dbReference type="ARBA" id="ARBA00006966"/>
    </source>
</evidence>
<accession>A0ABW2GRE2</accession>
<feature type="domain" description="Aromatic amino acid beta-eliminating lyase/threonine aldolase" evidence="4">
    <location>
        <begin position="51"/>
        <end position="296"/>
    </location>
</feature>
<dbReference type="InterPro" id="IPR015424">
    <property type="entry name" value="PyrdxlP-dep_Trfase"/>
</dbReference>
<dbReference type="Proteomes" id="UP001596392">
    <property type="component" value="Unassembled WGS sequence"/>
</dbReference>
<evidence type="ECO:0000313" key="5">
    <source>
        <dbReference type="EMBL" id="MFC7240913.1"/>
    </source>
</evidence>
<comment type="cofactor">
    <cofactor evidence="1">
        <name>pyridoxal 5'-phosphate</name>
        <dbReference type="ChEBI" id="CHEBI:597326"/>
    </cofactor>
</comment>
<dbReference type="RefSeq" id="WP_376804418.1">
    <property type="nucleotide sequence ID" value="NZ_JBHTAC010000001.1"/>
</dbReference>
<sequence length="370" mass="40085">MAAEDPAERRWRTMRGCDRILSGHRTPSLRERLADLAAVDYDGLDDRPDFYGGGPVAALERRVAGLLGKPDAVFFPTGTMAQQVALRCWAERTGNRAVALHPLGHLEVHERKAYQVLTGLRGVWPTAEPRQPTAQEVRDLDEPFGTLLVELPLRDAGFLLPTWDELNALVAAARSRGAKVHFDGARLWESVFHLGRDLPTVAGLADSVYVSLYKTLGGLSGALLAGAEDFTAQARAWRHRYGGQLFQQWPAVLAALAGLDRELPRLGEYVAHAKTVAAALAALPGARVFPHEPHTHQFQLWLPGPAVSLNQAVLTLAEQQKTWFANVFTDRTPGLAMTEITVAAPALEWTAADVTAAGLALLELAAAAQG</sequence>
<dbReference type="SUPFAM" id="SSF53383">
    <property type="entry name" value="PLP-dependent transferases"/>
    <property type="match status" value="1"/>
</dbReference>
<keyword evidence="3" id="KW-0663">Pyridoxal phosphate</keyword>
<proteinExistence type="inferred from homology"/>
<reference evidence="6" key="1">
    <citation type="journal article" date="2019" name="Int. J. Syst. Evol. Microbiol.">
        <title>The Global Catalogue of Microorganisms (GCM) 10K type strain sequencing project: providing services to taxonomists for standard genome sequencing and annotation.</title>
        <authorList>
            <consortium name="The Broad Institute Genomics Platform"/>
            <consortium name="The Broad Institute Genome Sequencing Center for Infectious Disease"/>
            <person name="Wu L."/>
            <person name="Ma J."/>
        </authorList>
    </citation>
    <scope>NUCLEOTIDE SEQUENCE [LARGE SCALE GENOMIC DNA]</scope>
    <source>
        <strain evidence="6">CGMCC 1.9106</strain>
    </source>
</reference>
<dbReference type="InterPro" id="IPR001597">
    <property type="entry name" value="ArAA_b-elim_lyase/Thr_aldolase"/>
</dbReference>
<dbReference type="PANTHER" id="PTHR48097:SF9">
    <property type="entry name" value="L-THREONINE ALDOLASE"/>
    <property type="match status" value="1"/>
</dbReference>
<comment type="similarity">
    <text evidence="2">Belongs to the threonine aldolase family.</text>
</comment>
<dbReference type="Gene3D" id="3.40.640.10">
    <property type="entry name" value="Type I PLP-dependent aspartate aminotransferase-like (Major domain)"/>
    <property type="match status" value="1"/>
</dbReference>
<gene>
    <name evidence="5" type="ORF">ACFQO7_00335</name>
</gene>
<protein>
    <submittedName>
        <fullName evidence="5">Threonine aldolase family protein</fullName>
    </submittedName>
</protein>
<keyword evidence="6" id="KW-1185">Reference proteome</keyword>
<dbReference type="Gene3D" id="3.90.1150.10">
    <property type="entry name" value="Aspartate Aminotransferase, domain 1"/>
    <property type="match status" value="1"/>
</dbReference>
<evidence type="ECO:0000313" key="6">
    <source>
        <dbReference type="Proteomes" id="UP001596392"/>
    </source>
</evidence>